<dbReference type="Proteomes" id="UP000619788">
    <property type="component" value="Unassembled WGS sequence"/>
</dbReference>
<gene>
    <name evidence="3" type="ORF">Psi01_80320</name>
</gene>
<sequence length="189" mass="19247">MHGVAGSADTRGGVVLLALGPVLAAVYAGLNYVAIRKGEEAQLRGPEWREEPGAMSDGMTFVAANAWGLTWRITLAAGVLGLAPVVAGVLLPVLRGRGRNGLLALVGVIAVLYALLFAVACLNRSSLFDSPDYGEGVPSWQPATPFILVAAGLAQSVGLVQLDRVSRGRSGPPGDYPPAPGPGGSAAPQ</sequence>
<feature type="transmembrane region" description="Helical" evidence="2">
    <location>
        <begin position="101"/>
        <end position="120"/>
    </location>
</feature>
<reference evidence="3 4" key="1">
    <citation type="submission" date="2021-01" db="EMBL/GenBank/DDBJ databases">
        <title>Whole genome shotgun sequence of Planobispora siamensis NBRC 107568.</title>
        <authorList>
            <person name="Komaki H."/>
            <person name="Tamura T."/>
        </authorList>
    </citation>
    <scope>NUCLEOTIDE SEQUENCE [LARGE SCALE GENOMIC DNA]</scope>
    <source>
        <strain evidence="3 4">NBRC 107568</strain>
    </source>
</reference>
<keyword evidence="2" id="KW-0812">Transmembrane</keyword>
<organism evidence="3 4">
    <name type="scientific">Planobispora siamensis</name>
    <dbReference type="NCBI Taxonomy" id="936338"/>
    <lineage>
        <taxon>Bacteria</taxon>
        <taxon>Bacillati</taxon>
        <taxon>Actinomycetota</taxon>
        <taxon>Actinomycetes</taxon>
        <taxon>Streptosporangiales</taxon>
        <taxon>Streptosporangiaceae</taxon>
        <taxon>Planobispora</taxon>
    </lineage>
</organism>
<accession>A0A8J3SND9</accession>
<evidence type="ECO:0000313" key="4">
    <source>
        <dbReference type="Proteomes" id="UP000619788"/>
    </source>
</evidence>
<feature type="transmembrane region" description="Helical" evidence="2">
    <location>
        <begin position="69"/>
        <end position="94"/>
    </location>
</feature>
<evidence type="ECO:0000256" key="2">
    <source>
        <dbReference type="SAM" id="Phobius"/>
    </source>
</evidence>
<feature type="transmembrane region" description="Helical" evidence="2">
    <location>
        <begin position="12"/>
        <end position="35"/>
    </location>
</feature>
<evidence type="ECO:0000256" key="1">
    <source>
        <dbReference type="SAM" id="MobiDB-lite"/>
    </source>
</evidence>
<comment type="caution">
    <text evidence="3">The sequence shown here is derived from an EMBL/GenBank/DDBJ whole genome shotgun (WGS) entry which is preliminary data.</text>
</comment>
<protein>
    <submittedName>
        <fullName evidence="3">Uncharacterized protein</fullName>
    </submittedName>
</protein>
<feature type="transmembrane region" description="Helical" evidence="2">
    <location>
        <begin position="140"/>
        <end position="160"/>
    </location>
</feature>
<keyword evidence="4" id="KW-1185">Reference proteome</keyword>
<dbReference type="AlphaFoldDB" id="A0A8J3SND9"/>
<feature type="region of interest" description="Disordered" evidence="1">
    <location>
        <begin position="166"/>
        <end position="189"/>
    </location>
</feature>
<proteinExistence type="predicted"/>
<keyword evidence="2" id="KW-1133">Transmembrane helix</keyword>
<name>A0A8J3SND9_9ACTN</name>
<keyword evidence="2" id="KW-0472">Membrane</keyword>
<dbReference type="EMBL" id="BOOJ01000083">
    <property type="protein sequence ID" value="GIH97402.1"/>
    <property type="molecule type" value="Genomic_DNA"/>
</dbReference>
<evidence type="ECO:0000313" key="3">
    <source>
        <dbReference type="EMBL" id="GIH97402.1"/>
    </source>
</evidence>
<dbReference type="RefSeq" id="WP_204069406.1">
    <property type="nucleotide sequence ID" value="NZ_BOOJ01000083.1"/>
</dbReference>